<dbReference type="AlphaFoldDB" id="A0AA39YH38"/>
<evidence type="ECO:0000256" key="2">
    <source>
        <dbReference type="ARBA" id="ARBA00022692"/>
    </source>
</evidence>
<evidence type="ECO:0000313" key="7">
    <source>
        <dbReference type="Proteomes" id="UP001174936"/>
    </source>
</evidence>
<name>A0AA39YH38_9PEZI</name>
<reference evidence="6" key="1">
    <citation type="submission" date="2023-06" db="EMBL/GenBank/DDBJ databases">
        <title>Genome-scale phylogeny and comparative genomics of the fungal order Sordariales.</title>
        <authorList>
            <consortium name="Lawrence Berkeley National Laboratory"/>
            <person name="Hensen N."/>
            <person name="Bonometti L."/>
            <person name="Westerberg I."/>
            <person name="Brannstrom I.O."/>
            <person name="Guillou S."/>
            <person name="Cros-Aarteil S."/>
            <person name="Calhoun S."/>
            <person name="Haridas S."/>
            <person name="Kuo A."/>
            <person name="Mondo S."/>
            <person name="Pangilinan J."/>
            <person name="Riley R."/>
            <person name="Labutti K."/>
            <person name="Andreopoulos B."/>
            <person name="Lipzen A."/>
            <person name="Chen C."/>
            <person name="Yanf M."/>
            <person name="Daum C."/>
            <person name="Ng V."/>
            <person name="Clum A."/>
            <person name="Steindorff A."/>
            <person name="Ohm R."/>
            <person name="Martin F."/>
            <person name="Silar P."/>
            <person name="Natvig D."/>
            <person name="Lalanne C."/>
            <person name="Gautier V."/>
            <person name="Ament-Velasquez S.L."/>
            <person name="Kruys A."/>
            <person name="Hutchinson M.I."/>
            <person name="Powell A.J."/>
            <person name="Barry K."/>
            <person name="Miller A.N."/>
            <person name="Grigoriev I.V."/>
            <person name="Debuchy R."/>
            <person name="Gladieux P."/>
            <person name="Thoren M.H."/>
            <person name="Johannesson H."/>
        </authorList>
    </citation>
    <scope>NUCLEOTIDE SEQUENCE</scope>
    <source>
        <strain evidence="6">SMH2532-1</strain>
    </source>
</reference>
<dbReference type="GO" id="GO:0016020">
    <property type="term" value="C:membrane"/>
    <property type="evidence" value="ECO:0007669"/>
    <property type="project" value="UniProtKB-SubCell"/>
</dbReference>
<sequence>MEDEKREKLMFDSSFERSRTYFQTLQVLRIFSQTIKSARNSIRTLAPDYLPKTHSPRSWIARPLIHPSSNPTEDKILMANWKILWDFYVESEKQLLQRVTEKTEEVKSLRDGLFNATSLREASRSTTMNRYVIVFTIVTVLYLPPSLIAAVFGTELFTSEDVTETIGRFKTSTVVVSITTYVLALLLIWLADRLEYPRTMLRQIKEWCDNLMRSMVRLFRRAILRRHDADSNDSDLD</sequence>
<evidence type="ECO:0000313" key="6">
    <source>
        <dbReference type="EMBL" id="KAK0652517.1"/>
    </source>
</evidence>
<gene>
    <name evidence="6" type="ORF">B0T16DRAFT_387769</name>
</gene>
<protein>
    <submittedName>
        <fullName evidence="6">Uncharacterized protein</fullName>
    </submittedName>
</protein>
<dbReference type="InterPro" id="IPR045863">
    <property type="entry name" value="CorA_TM1_TM2"/>
</dbReference>
<keyword evidence="4 5" id="KW-0472">Membrane</keyword>
<evidence type="ECO:0000256" key="5">
    <source>
        <dbReference type="SAM" id="Phobius"/>
    </source>
</evidence>
<feature type="transmembrane region" description="Helical" evidence="5">
    <location>
        <begin position="131"/>
        <end position="152"/>
    </location>
</feature>
<keyword evidence="2 5" id="KW-0812">Transmembrane</keyword>
<comment type="caution">
    <text evidence="6">The sequence shown here is derived from an EMBL/GenBank/DDBJ whole genome shotgun (WGS) entry which is preliminary data.</text>
</comment>
<keyword evidence="3 5" id="KW-1133">Transmembrane helix</keyword>
<organism evidence="6 7">
    <name type="scientific">Cercophora newfieldiana</name>
    <dbReference type="NCBI Taxonomy" id="92897"/>
    <lineage>
        <taxon>Eukaryota</taxon>
        <taxon>Fungi</taxon>
        <taxon>Dikarya</taxon>
        <taxon>Ascomycota</taxon>
        <taxon>Pezizomycotina</taxon>
        <taxon>Sordariomycetes</taxon>
        <taxon>Sordariomycetidae</taxon>
        <taxon>Sordariales</taxon>
        <taxon>Lasiosphaeriaceae</taxon>
        <taxon>Cercophora</taxon>
    </lineage>
</organism>
<keyword evidence="7" id="KW-1185">Reference proteome</keyword>
<dbReference type="Gene3D" id="1.20.58.340">
    <property type="entry name" value="Magnesium transport protein CorA, transmembrane region"/>
    <property type="match status" value="1"/>
</dbReference>
<dbReference type="SUPFAM" id="SSF144083">
    <property type="entry name" value="Magnesium transport protein CorA, transmembrane region"/>
    <property type="match status" value="1"/>
</dbReference>
<dbReference type="InterPro" id="IPR002523">
    <property type="entry name" value="MgTranspt_CorA/ZnTranspt_ZntB"/>
</dbReference>
<feature type="transmembrane region" description="Helical" evidence="5">
    <location>
        <begin position="172"/>
        <end position="191"/>
    </location>
</feature>
<evidence type="ECO:0000256" key="1">
    <source>
        <dbReference type="ARBA" id="ARBA00004141"/>
    </source>
</evidence>
<dbReference type="EMBL" id="JAULSV010000002">
    <property type="protein sequence ID" value="KAK0652517.1"/>
    <property type="molecule type" value="Genomic_DNA"/>
</dbReference>
<dbReference type="Pfam" id="PF01544">
    <property type="entry name" value="CorA"/>
    <property type="match status" value="1"/>
</dbReference>
<proteinExistence type="predicted"/>
<dbReference type="GO" id="GO:0046873">
    <property type="term" value="F:metal ion transmembrane transporter activity"/>
    <property type="evidence" value="ECO:0007669"/>
    <property type="project" value="InterPro"/>
</dbReference>
<evidence type="ECO:0000256" key="3">
    <source>
        <dbReference type="ARBA" id="ARBA00022989"/>
    </source>
</evidence>
<comment type="subcellular location">
    <subcellularLocation>
        <location evidence="1">Membrane</location>
        <topology evidence="1">Multi-pass membrane protein</topology>
    </subcellularLocation>
</comment>
<dbReference type="Proteomes" id="UP001174936">
    <property type="component" value="Unassembled WGS sequence"/>
</dbReference>
<accession>A0AA39YH38</accession>
<evidence type="ECO:0000256" key="4">
    <source>
        <dbReference type="ARBA" id="ARBA00023136"/>
    </source>
</evidence>